<accession>A0A0P0Y7M7</accession>
<dbReference type="InParanoid" id="A0A0P0Y7M7"/>
<name>A0A0P0Y7M7_ORYSJ</name>
<feature type="compositionally biased region" description="Basic and acidic residues" evidence="1">
    <location>
        <begin position="253"/>
        <end position="265"/>
    </location>
</feature>
<dbReference type="EMBL" id="AP014968">
    <property type="protein sequence ID" value="BAT16126.1"/>
    <property type="molecule type" value="Genomic_DNA"/>
</dbReference>
<feature type="region of interest" description="Disordered" evidence="1">
    <location>
        <begin position="143"/>
        <end position="276"/>
    </location>
</feature>
<sequence length="276" mass="30617">MASCAGCGCGCVSLARGWSTGRRPPRSHYQHGRRGTWGEHVDCLWLRPHIWTYRTVDEASDHWLRMYGHLIRYGEDGSSLVRVMNLHSVAVAAAAEIRWFNCRNRIEQQLQQAVSNPCEVVERGEGENGDVLTVRFRKLAADQIKGARRRRRPPPRRRLRPDAPLLRHRRQSLVTTACALGPRAPPTPSLTPPPLAPCGPARRHRPAPAPPTPNSRIGGPVPSSNPSPSASSSSTAAAGKQVERSGSSPATTHSEDAVEVSERRGGRWKRWRGRRW</sequence>
<reference evidence="3" key="1">
    <citation type="journal article" date="2005" name="Nature">
        <title>The map-based sequence of the rice genome.</title>
        <authorList>
            <consortium name="International rice genome sequencing project (IRGSP)"/>
            <person name="Matsumoto T."/>
            <person name="Wu J."/>
            <person name="Kanamori H."/>
            <person name="Katayose Y."/>
            <person name="Fujisawa M."/>
            <person name="Namiki N."/>
            <person name="Mizuno H."/>
            <person name="Yamamoto K."/>
            <person name="Antonio B.A."/>
            <person name="Baba T."/>
            <person name="Sakata K."/>
            <person name="Nagamura Y."/>
            <person name="Aoki H."/>
            <person name="Arikawa K."/>
            <person name="Arita K."/>
            <person name="Bito T."/>
            <person name="Chiden Y."/>
            <person name="Fujitsuka N."/>
            <person name="Fukunaka R."/>
            <person name="Hamada M."/>
            <person name="Harada C."/>
            <person name="Hayashi A."/>
            <person name="Hijishita S."/>
            <person name="Honda M."/>
            <person name="Hosokawa S."/>
            <person name="Ichikawa Y."/>
            <person name="Idonuma A."/>
            <person name="Iijima M."/>
            <person name="Ikeda M."/>
            <person name="Ikeno M."/>
            <person name="Ito K."/>
            <person name="Ito S."/>
            <person name="Ito T."/>
            <person name="Ito Y."/>
            <person name="Ito Y."/>
            <person name="Iwabuchi A."/>
            <person name="Kamiya K."/>
            <person name="Karasawa W."/>
            <person name="Kurita K."/>
            <person name="Katagiri S."/>
            <person name="Kikuta A."/>
            <person name="Kobayashi H."/>
            <person name="Kobayashi N."/>
            <person name="Machita K."/>
            <person name="Maehara T."/>
            <person name="Masukawa M."/>
            <person name="Mizubayashi T."/>
            <person name="Mukai Y."/>
            <person name="Nagasaki H."/>
            <person name="Nagata Y."/>
            <person name="Naito S."/>
            <person name="Nakashima M."/>
            <person name="Nakama Y."/>
            <person name="Nakamichi Y."/>
            <person name="Nakamura M."/>
            <person name="Meguro A."/>
            <person name="Negishi M."/>
            <person name="Ohta I."/>
            <person name="Ohta T."/>
            <person name="Okamoto M."/>
            <person name="Ono N."/>
            <person name="Saji S."/>
            <person name="Sakaguchi M."/>
            <person name="Sakai K."/>
            <person name="Shibata M."/>
            <person name="Shimokawa T."/>
            <person name="Song J."/>
            <person name="Takazaki Y."/>
            <person name="Terasawa K."/>
            <person name="Tsugane M."/>
            <person name="Tsuji K."/>
            <person name="Ueda S."/>
            <person name="Waki K."/>
            <person name="Yamagata H."/>
            <person name="Yamamoto M."/>
            <person name="Yamamoto S."/>
            <person name="Yamane H."/>
            <person name="Yoshiki S."/>
            <person name="Yoshihara R."/>
            <person name="Yukawa K."/>
            <person name="Zhong H."/>
            <person name="Yano M."/>
            <person name="Yuan Q."/>
            <person name="Ouyang S."/>
            <person name="Liu J."/>
            <person name="Jones K.M."/>
            <person name="Gansberger K."/>
            <person name="Moffat K."/>
            <person name="Hill J."/>
            <person name="Bera J."/>
            <person name="Fadrosh D."/>
            <person name="Jin S."/>
            <person name="Johri S."/>
            <person name="Kim M."/>
            <person name="Overton L."/>
            <person name="Reardon M."/>
            <person name="Tsitrin T."/>
            <person name="Vuong H."/>
            <person name="Weaver B."/>
            <person name="Ciecko A."/>
            <person name="Tallon L."/>
            <person name="Jackson J."/>
            <person name="Pai G."/>
            <person name="Aken S.V."/>
            <person name="Utterback T."/>
            <person name="Reidmuller S."/>
            <person name="Feldblyum T."/>
            <person name="Hsiao J."/>
            <person name="Zismann V."/>
            <person name="Iobst S."/>
            <person name="de Vazeille A.R."/>
            <person name="Buell C.R."/>
            <person name="Ying K."/>
            <person name="Li Y."/>
            <person name="Lu T."/>
            <person name="Huang Y."/>
            <person name="Zhao Q."/>
            <person name="Feng Q."/>
            <person name="Zhang L."/>
            <person name="Zhu J."/>
            <person name="Weng Q."/>
            <person name="Mu J."/>
            <person name="Lu Y."/>
            <person name="Fan D."/>
            <person name="Liu Y."/>
            <person name="Guan J."/>
            <person name="Zhang Y."/>
            <person name="Yu S."/>
            <person name="Liu X."/>
            <person name="Zhang Y."/>
            <person name="Hong G."/>
            <person name="Han B."/>
            <person name="Choisne N."/>
            <person name="Demange N."/>
            <person name="Orjeda G."/>
            <person name="Samain S."/>
            <person name="Cattolico L."/>
            <person name="Pelletier E."/>
            <person name="Couloux A."/>
            <person name="Segurens B."/>
            <person name="Wincker P."/>
            <person name="D'Hont A."/>
            <person name="Scarpelli C."/>
            <person name="Weissenbach J."/>
            <person name="Salanoubat M."/>
            <person name="Quetier F."/>
            <person name="Yu Y."/>
            <person name="Kim H.R."/>
            <person name="Rambo T."/>
            <person name="Currie J."/>
            <person name="Collura K."/>
            <person name="Luo M."/>
            <person name="Yang T."/>
            <person name="Ammiraju J.S.S."/>
            <person name="Engler F."/>
            <person name="Soderlund C."/>
            <person name="Wing R.A."/>
            <person name="Palmer L.E."/>
            <person name="de la Bastide M."/>
            <person name="Spiegel L."/>
            <person name="Nascimento L."/>
            <person name="Zutavern T."/>
            <person name="O'Shaughnessy A."/>
            <person name="Dike S."/>
            <person name="Dedhia N."/>
            <person name="Preston R."/>
            <person name="Balija V."/>
            <person name="McCombie W.R."/>
            <person name="Chow T."/>
            <person name="Chen H."/>
            <person name="Chung M."/>
            <person name="Chen C."/>
            <person name="Shaw J."/>
            <person name="Wu H."/>
            <person name="Hsiao K."/>
            <person name="Chao Y."/>
            <person name="Chu M."/>
            <person name="Cheng C."/>
            <person name="Hour A."/>
            <person name="Lee P."/>
            <person name="Lin S."/>
            <person name="Lin Y."/>
            <person name="Liou J."/>
            <person name="Liu S."/>
            <person name="Hsing Y."/>
            <person name="Raghuvanshi S."/>
            <person name="Mohanty A."/>
            <person name="Bharti A.K."/>
            <person name="Gaur A."/>
            <person name="Gupta V."/>
            <person name="Kumar D."/>
            <person name="Ravi V."/>
            <person name="Vij S."/>
            <person name="Kapur A."/>
            <person name="Khurana P."/>
            <person name="Khurana P."/>
            <person name="Khurana J.P."/>
            <person name="Tyagi A.K."/>
            <person name="Gaikwad K."/>
            <person name="Singh A."/>
            <person name="Dalal V."/>
            <person name="Srivastava S."/>
            <person name="Dixit A."/>
            <person name="Pal A.K."/>
            <person name="Ghazi I.A."/>
            <person name="Yadav M."/>
            <person name="Pandit A."/>
            <person name="Bhargava A."/>
            <person name="Sureshbabu K."/>
            <person name="Batra K."/>
            <person name="Sharma T.R."/>
            <person name="Mohapatra T."/>
            <person name="Singh N.K."/>
            <person name="Messing J."/>
            <person name="Nelson A.B."/>
            <person name="Fuks G."/>
            <person name="Kavchok S."/>
            <person name="Keizer G."/>
            <person name="Linton E."/>
            <person name="Llaca V."/>
            <person name="Song R."/>
            <person name="Tanyolac B."/>
            <person name="Young S."/>
            <person name="Ho-Il K."/>
            <person name="Hahn J.H."/>
            <person name="Sangsakoo G."/>
            <person name="Vanavichit A."/>
            <person name="de Mattos Luiz.A.T."/>
            <person name="Zimmer P.D."/>
            <person name="Malone G."/>
            <person name="Dellagostin O."/>
            <person name="de Oliveira A.C."/>
            <person name="Bevan M."/>
            <person name="Bancroft I."/>
            <person name="Minx P."/>
            <person name="Cordum H."/>
            <person name="Wilson R."/>
            <person name="Cheng Z."/>
            <person name="Jin W."/>
            <person name="Jiang J."/>
            <person name="Leong S.A."/>
            <person name="Iwama H."/>
            <person name="Gojobori T."/>
            <person name="Itoh T."/>
            <person name="Niimura Y."/>
            <person name="Fujii Y."/>
            <person name="Habara T."/>
            <person name="Sakai H."/>
            <person name="Sato Y."/>
            <person name="Wilson G."/>
            <person name="Kumar K."/>
            <person name="McCouch S."/>
            <person name="Juretic N."/>
            <person name="Hoen D."/>
            <person name="Wright S."/>
            <person name="Bruskiewich R."/>
            <person name="Bureau T."/>
            <person name="Miyao A."/>
            <person name="Hirochika H."/>
            <person name="Nishikawa T."/>
            <person name="Kadowaki K."/>
            <person name="Sugiura M."/>
            <person name="Burr B."/>
            <person name="Sasaki T."/>
        </authorList>
    </citation>
    <scope>NUCLEOTIDE SEQUENCE [LARGE SCALE GENOMIC DNA]</scope>
    <source>
        <strain evidence="3">cv. Nipponbare</strain>
    </source>
</reference>
<feature type="compositionally biased region" description="Basic residues" evidence="1">
    <location>
        <begin position="146"/>
        <end position="159"/>
    </location>
</feature>
<reference evidence="2 3" key="2">
    <citation type="journal article" date="2013" name="Plant Cell Physiol.">
        <title>Rice Annotation Project Database (RAP-DB): an integrative and interactive database for rice genomics.</title>
        <authorList>
            <person name="Sakai H."/>
            <person name="Lee S.S."/>
            <person name="Tanaka T."/>
            <person name="Numa H."/>
            <person name="Kim J."/>
            <person name="Kawahara Y."/>
            <person name="Wakimoto H."/>
            <person name="Yang C.C."/>
            <person name="Iwamoto M."/>
            <person name="Abe T."/>
            <person name="Yamada Y."/>
            <person name="Muto A."/>
            <person name="Inokuchi H."/>
            <person name="Ikemura T."/>
            <person name="Matsumoto T."/>
            <person name="Sasaki T."/>
            <person name="Itoh T."/>
        </authorList>
    </citation>
    <scope>NUCLEOTIDE SEQUENCE [LARGE SCALE GENOMIC DNA]</scope>
    <source>
        <strain evidence="3">cv. Nipponbare</strain>
    </source>
</reference>
<evidence type="ECO:0000313" key="2">
    <source>
        <dbReference type="EMBL" id="BAT16126.1"/>
    </source>
</evidence>
<keyword evidence="3" id="KW-1185">Reference proteome</keyword>
<proteinExistence type="predicted"/>
<feature type="compositionally biased region" description="Low complexity" evidence="1">
    <location>
        <begin position="214"/>
        <end position="238"/>
    </location>
</feature>
<evidence type="ECO:0000313" key="3">
    <source>
        <dbReference type="Proteomes" id="UP000059680"/>
    </source>
</evidence>
<dbReference type="Proteomes" id="UP000059680">
    <property type="component" value="Chromosome 12"/>
</dbReference>
<feature type="compositionally biased region" description="Pro residues" evidence="1">
    <location>
        <begin position="183"/>
        <end position="197"/>
    </location>
</feature>
<feature type="compositionally biased region" description="Basic residues" evidence="1">
    <location>
        <begin position="266"/>
        <end position="276"/>
    </location>
</feature>
<evidence type="ECO:0000256" key="1">
    <source>
        <dbReference type="SAM" id="MobiDB-lite"/>
    </source>
</evidence>
<reference evidence="2 3" key="3">
    <citation type="journal article" date="2013" name="Rice">
        <title>Improvement of the Oryza sativa Nipponbare reference genome using next generation sequence and optical map data.</title>
        <authorList>
            <person name="Kawahara Y."/>
            <person name="de la Bastide M."/>
            <person name="Hamilton J.P."/>
            <person name="Kanamori H."/>
            <person name="McCombie W.R."/>
            <person name="Ouyang S."/>
            <person name="Schwartz D.C."/>
            <person name="Tanaka T."/>
            <person name="Wu J."/>
            <person name="Zhou S."/>
            <person name="Childs K.L."/>
            <person name="Davidson R.M."/>
            <person name="Lin H."/>
            <person name="Quesada-Ocampo L."/>
            <person name="Vaillancourt B."/>
            <person name="Sakai H."/>
            <person name="Lee S.S."/>
            <person name="Kim J."/>
            <person name="Numa H."/>
            <person name="Itoh T."/>
            <person name="Buell C.R."/>
            <person name="Matsumoto T."/>
        </authorList>
    </citation>
    <scope>NUCLEOTIDE SEQUENCE [LARGE SCALE GENOMIC DNA]</scope>
    <source>
        <strain evidence="3">cv. Nipponbare</strain>
    </source>
</reference>
<dbReference type="AlphaFoldDB" id="A0A0P0Y7M7"/>
<organism evidence="2 3">
    <name type="scientific">Oryza sativa subsp. japonica</name>
    <name type="common">Rice</name>
    <dbReference type="NCBI Taxonomy" id="39947"/>
    <lineage>
        <taxon>Eukaryota</taxon>
        <taxon>Viridiplantae</taxon>
        <taxon>Streptophyta</taxon>
        <taxon>Embryophyta</taxon>
        <taxon>Tracheophyta</taxon>
        <taxon>Spermatophyta</taxon>
        <taxon>Magnoliopsida</taxon>
        <taxon>Liliopsida</taxon>
        <taxon>Poales</taxon>
        <taxon>Poaceae</taxon>
        <taxon>BOP clade</taxon>
        <taxon>Oryzoideae</taxon>
        <taxon>Oryzeae</taxon>
        <taxon>Oryzinae</taxon>
        <taxon>Oryza</taxon>
        <taxon>Oryza sativa</taxon>
    </lineage>
</organism>
<gene>
    <name evidence="2" type="ordered locus">Os12g0178401</name>
    <name evidence="2" type="ORF">OSNPB_120178401</name>
</gene>
<dbReference type="PaxDb" id="39947-A0A0P0Y7M7"/>
<protein>
    <submittedName>
        <fullName evidence="2">Os12g0178401 protein</fullName>
    </submittedName>
</protein>